<keyword evidence="2" id="KW-0732">Signal</keyword>
<name>A0A815MRB5_ADIRI</name>
<dbReference type="AlphaFoldDB" id="A0A815MRB5"/>
<feature type="signal peptide" evidence="2">
    <location>
        <begin position="1"/>
        <end position="16"/>
    </location>
</feature>
<dbReference type="Proteomes" id="UP000663828">
    <property type="component" value="Unassembled WGS sequence"/>
</dbReference>
<feature type="transmembrane region" description="Helical" evidence="1">
    <location>
        <begin position="52"/>
        <end position="76"/>
    </location>
</feature>
<feature type="chain" id="PRO_5035687436" evidence="2">
    <location>
        <begin position="17"/>
        <end position="148"/>
    </location>
</feature>
<evidence type="ECO:0000313" key="5">
    <source>
        <dbReference type="Proteomes" id="UP000663828"/>
    </source>
</evidence>
<proteinExistence type="predicted"/>
<sequence>MFAIFILLLSFHFSIAFDPRLRRFLNSEVHNRINVLEQSHSTHRNETDWMRIIFLAIAIGFGLILLLVFLTIVYLCRRVRRHVQQTQSPTLAAIEHSGLSHLHPIIPPLLGLLQHQTNLPSTSSTSVYAQPAYPHSTVYPSQLPVLKF</sequence>
<evidence type="ECO:0000313" key="6">
    <source>
        <dbReference type="Proteomes" id="UP000663852"/>
    </source>
</evidence>
<accession>A0A815MRB5</accession>
<gene>
    <name evidence="4" type="ORF">EDS130_LOCUS38007</name>
    <name evidence="3" type="ORF">XAT740_LOCUS5390</name>
</gene>
<dbReference type="Proteomes" id="UP000663852">
    <property type="component" value="Unassembled WGS sequence"/>
</dbReference>
<evidence type="ECO:0000313" key="4">
    <source>
        <dbReference type="EMBL" id="CAF1428131.1"/>
    </source>
</evidence>
<comment type="caution">
    <text evidence="4">The sequence shown here is derived from an EMBL/GenBank/DDBJ whole genome shotgun (WGS) entry which is preliminary data.</text>
</comment>
<dbReference type="EMBL" id="CAJNOR010000231">
    <property type="protein sequence ID" value="CAF0849231.1"/>
    <property type="molecule type" value="Genomic_DNA"/>
</dbReference>
<evidence type="ECO:0000313" key="3">
    <source>
        <dbReference type="EMBL" id="CAF0849231.1"/>
    </source>
</evidence>
<keyword evidence="1" id="KW-0472">Membrane</keyword>
<keyword evidence="5" id="KW-1185">Reference proteome</keyword>
<reference evidence="4" key="1">
    <citation type="submission" date="2021-02" db="EMBL/GenBank/DDBJ databases">
        <authorList>
            <person name="Nowell W R."/>
        </authorList>
    </citation>
    <scope>NUCLEOTIDE SEQUENCE</scope>
</reference>
<keyword evidence="1" id="KW-1133">Transmembrane helix</keyword>
<organism evidence="4 6">
    <name type="scientific">Adineta ricciae</name>
    <name type="common">Rotifer</name>
    <dbReference type="NCBI Taxonomy" id="249248"/>
    <lineage>
        <taxon>Eukaryota</taxon>
        <taxon>Metazoa</taxon>
        <taxon>Spiralia</taxon>
        <taxon>Gnathifera</taxon>
        <taxon>Rotifera</taxon>
        <taxon>Eurotatoria</taxon>
        <taxon>Bdelloidea</taxon>
        <taxon>Adinetida</taxon>
        <taxon>Adinetidae</taxon>
        <taxon>Adineta</taxon>
    </lineage>
</organism>
<protein>
    <submittedName>
        <fullName evidence="4">Uncharacterized protein</fullName>
    </submittedName>
</protein>
<keyword evidence="1" id="KW-0812">Transmembrane</keyword>
<dbReference type="EMBL" id="CAJNOJ010000387">
    <property type="protein sequence ID" value="CAF1428131.1"/>
    <property type="molecule type" value="Genomic_DNA"/>
</dbReference>
<evidence type="ECO:0000256" key="2">
    <source>
        <dbReference type="SAM" id="SignalP"/>
    </source>
</evidence>
<evidence type="ECO:0000256" key="1">
    <source>
        <dbReference type="SAM" id="Phobius"/>
    </source>
</evidence>